<evidence type="ECO:0008006" key="4">
    <source>
        <dbReference type="Google" id="ProtNLM"/>
    </source>
</evidence>
<reference evidence="2 3" key="1">
    <citation type="submission" date="2018-08" db="EMBL/GenBank/DDBJ databases">
        <title>Henriciella mobilis sp. nov., isolated from seawater.</title>
        <authorList>
            <person name="Cheng H."/>
            <person name="Wu Y.-H."/>
            <person name="Xu X.-W."/>
            <person name="Guo L.-L."/>
        </authorList>
    </citation>
    <scope>NUCLEOTIDE SEQUENCE [LARGE SCALE GENOMIC DNA]</scope>
    <source>
        <strain evidence="2 3">JN25</strain>
    </source>
</reference>
<evidence type="ECO:0000313" key="2">
    <source>
        <dbReference type="EMBL" id="RIJ28308.1"/>
    </source>
</evidence>
<dbReference type="OrthoDB" id="7630357at2"/>
<proteinExistence type="predicted"/>
<evidence type="ECO:0000256" key="1">
    <source>
        <dbReference type="SAM" id="SignalP"/>
    </source>
</evidence>
<gene>
    <name evidence="2" type="ORF">D1223_13000</name>
</gene>
<organism evidence="2 3">
    <name type="scientific">Henriciella mobilis</name>
    <dbReference type="NCBI Taxonomy" id="2305467"/>
    <lineage>
        <taxon>Bacteria</taxon>
        <taxon>Pseudomonadati</taxon>
        <taxon>Pseudomonadota</taxon>
        <taxon>Alphaproteobacteria</taxon>
        <taxon>Hyphomonadales</taxon>
        <taxon>Hyphomonadaceae</taxon>
        <taxon>Henriciella</taxon>
    </lineage>
</organism>
<accession>A0A399RA71</accession>
<feature type="chain" id="PRO_5017344017" description="OmpA-like domain-containing protein" evidence="1">
    <location>
        <begin position="22"/>
        <end position="150"/>
    </location>
</feature>
<evidence type="ECO:0000313" key="3">
    <source>
        <dbReference type="Proteomes" id="UP000266385"/>
    </source>
</evidence>
<keyword evidence="1" id="KW-0732">Signal</keyword>
<keyword evidence="3" id="KW-1185">Reference proteome</keyword>
<dbReference type="SUPFAM" id="SSF103088">
    <property type="entry name" value="OmpA-like"/>
    <property type="match status" value="1"/>
</dbReference>
<dbReference type="Gene3D" id="3.30.1330.60">
    <property type="entry name" value="OmpA-like domain"/>
    <property type="match status" value="1"/>
</dbReference>
<dbReference type="InterPro" id="IPR036737">
    <property type="entry name" value="OmpA-like_sf"/>
</dbReference>
<feature type="signal peptide" evidence="1">
    <location>
        <begin position="1"/>
        <end position="21"/>
    </location>
</feature>
<dbReference type="RefSeq" id="WP_119376843.1">
    <property type="nucleotide sequence ID" value="NZ_QWFX01000013.1"/>
</dbReference>
<comment type="caution">
    <text evidence="2">The sequence shown here is derived from an EMBL/GenBank/DDBJ whole genome shotgun (WGS) entry which is preliminary data.</text>
</comment>
<name>A0A399RA71_9PROT</name>
<protein>
    <recommendedName>
        <fullName evidence="4">OmpA-like domain-containing protein</fullName>
    </recommendedName>
</protein>
<dbReference type="Proteomes" id="UP000266385">
    <property type="component" value="Unassembled WGS sequence"/>
</dbReference>
<dbReference type="EMBL" id="QWFX01000013">
    <property type="protein sequence ID" value="RIJ28308.1"/>
    <property type="molecule type" value="Genomic_DNA"/>
</dbReference>
<dbReference type="AlphaFoldDB" id="A0A399RA71"/>
<sequence>MSKSIITACAAISVFTMPALADDARTPPSDPYFAPAAQACDDIDLTIYFEPGQAELTPFARGVIRETHDQLSGCAVTSITGLASANDAEAESDKLTLAAARRAAIVEALDSHGIRAVNANLKMDVSAAPQDAVMARNVKLTLQATPAQVG</sequence>